<keyword evidence="1" id="KW-0812">Transmembrane</keyword>
<feature type="transmembrane region" description="Helical" evidence="1">
    <location>
        <begin position="39"/>
        <end position="60"/>
    </location>
</feature>
<proteinExistence type="predicted"/>
<comment type="caution">
    <text evidence="2">The sequence shown here is derived from an EMBL/GenBank/DDBJ whole genome shotgun (WGS) entry which is preliminary data.</text>
</comment>
<feature type="transmembrane region" description="Helical" evidence="1">
    <location>
        <begin position="105"/>
        <end position="124"/>
    </location>
</feature>
<dbReference type="Pfam" id="PF04247">
    <property type="entry name" value="SirB"/>
    <property type="match status" value="1"/>
</dbReference>
<evidence type="ECO:0000313" key="3">
    <source>
        <dbReference type="Proteomes" id="UP001331561"/>
    </source>
</evidence>
<dbReference type="PANTHER" id="PTHR39594:SF1">
    <property type="entry name" value="PROTEIN YCHQ"/>
    <property type="match status" value="1"/>
</dbReference>
<name>A0ABU6K744_9RHOO</name>
<dbReference type="PANTHER" id="PTHR39594">
    <property type="entry name" value="PROTEIN YCHQ"/>
    <property type="match status" value="1"/>
</dbReference>
<reference evidence="2 3" key="1">
    <citation type="submission" date="2024-01" db="EMBL/GenBank/DDBJ databases">
        <title>Uliginosibacterium soil sp. nov.</title>
        <authorList>
            <person name="Lv Y."/>
        </authorList>
    </citation>
    <scope>NUCLEOTIDE SEQUENCE [LARGE SCALE GENOMIC DNA]</scope>
    <source>
        <strain evidence="2 3">H3</strain>
    </source>
</reference>
<dbReference type="PIRSF" id="PIRSF005610">
    <property type="entry name" value="SirB"/>
    <property type="match status" value="1"/>
</dbReference>
<dbReference type="Proteomes" id="UP001331561">
    <property type="component" value="Unassembled WGS sequence"/>
</dbReference>
<evidence type="ECO:0000313" key="2">
    <source>
        <dbReference type="EMBL" id="MEC5387251.1"/>
    </source>
</evidence>
<evidence type="ECO:0000256" key="1">
    <source>
        <dbReference type="SAM" id="Phobius"/>
    </source>
</evidence>
<feature type="transmembrane region" description="Helical" evidence="1">
    <location>
        <begin position="66"/>
        <end position="85"/>
    </location>
</feature>
<organism evidence="2 3">
    <name type="scientific">Uliginosibacterium silvisoli</name>
    <dbReference type="NCBI Taxonomy" id="3114758"/>
    <lineage>
        <taxon>Bacteria</taxon>
        <taxon>Pseudomonadati</taxon>
        <taxon>Pseudomonadota</taxon>
        <taxon>Betaproteobacteria</taxon>
        <taxon>Rhodocyclales</taxon>
        <taxon>Zoogloeaceae</taxon>
        <taxon>Uliginosibacterium</taxon>
    </lineage>
</organism>
<keyword evidence="3" id="KW-1185">Reference proteome</keyword>
<sequence length="141" mass="15316">MDYASTKLLHIGCVTLSISLFALRGTLQLAGIEWRRWRVLRVAPHIVDSVLLFSAIKLAMTLHISPLNSCWLAAKVLALIGYILLGRYALRAPAWAADGVSRVRALLPFVAALLTVGYIVGVAVTHSPSWGLAIRLGFVRG</sequence>
<gene>
    <name evidence="2" type="ORF">VVD49_16090</name>
</gene>
<dbReference type="InterPro" id="IPR007360">
    <property type="entry name" value="SirB"/>
</dbReference>
<keyword evidence="1" id="KW-1133">Transmembrane helix</keyword>
<dbReference type="EMBL" id="JAYXHS010000003">
    <property type="protein sequence ID" value="MEC5387251.1"/>
    <property type="molecule type" value="Genomic_DNA"/>
</dbReference>
<accession>A0ABU6K744</accession>
<keyword evidence="1" id="KW-0472">Membrane</keyword>
<dbReference type="RefSeq" id="WP_327600227.1">
    <property type="nucleotide sequence ID" value="NZ_JAYXHS010000003.1"/>
</dbReference>
<protein>
    <submittedName>
        <fullName evidence="2">SirB2 family protein</fullName>
    </submittedName>
</protein>
<feature type="transmembrane region" description="Helical" evidence="1">
    <location>
        <begin position="6"/>
        <end position="27"/>
    </location>
</feature>